<dbReference type="HOGENOM" id="CLU_2071220_0_0_5"/>
<dbReference type="eggNOG" id="ENOG50345XP">
    <property type="taxonomic scope" value="Bacteria"/>
</dbReference>
<proteinExistence type="predicted"/>
<reference evidence="1 2" key="1">
    <citation type="journal article" date="2013" name="Genome Announc.">
        <title>Draft Genome Sequence of Rhizobium mesoamericanum STM3625, a Nitrogen-Fixing Symbiont of Mimosa pudica Isolated in French Guiana (South America).</title>
        <authorList>
            <person name="Moulin L."/>
            <person name="Mornico D."/>
            <person name="Melkonian R."/>
            <person name="Klonowska A."/>
        </authorList>
    </citation>
    <scope>NUCLEOTIDE SEQUENCE [LARGE SCALE GENOMIC DNA]</scope>
    <source>
        <strain evidence="1 2">STM3625</strain>
    </source>
</reference>
<comment type="caution">
    <text evidence="1">The sequence shown here is derived from an EMBL/GenBank/DDBJ whole genome shotgun (WGS) entry which is preliminary data.</text>
</comment>
<sequence length="118" mass="13894">MRQEPEGFPEFWGVWRPHARHTDGRGLARQAFEKHLKDGACAQDMIDGAKHFFRTMKDRDKEFVPLCATWLNRGAYEELAEAERAWNERVAQRQQQTSNVVTMQVVLPKNHFQRQNRA</sequence>
<dbReference type="EMBL" id="CANI01000028">
    <property type="protein sequence ID" value="CCM77110.1"/>
    <property type="molecule type" value="Genomic_DNA"/>
</dbReference>
<evidence type="ECO:0000313" key="2">
    <source>
        <dbReference type="Proteomes" id="UP000009319"/>
    </source>
</evidence>
<accession>K0PZ87</accession>
<protein>
    <submittedName>
        <fullName evidence="1">Uncharacterized protein</fullName>
    </submittedName>
</protein>
<dbReference type="RefSeq" id="WP_007535029.1">
    <property type="nucleotide sequence ID" value="NZ_HF536772.1"/>
</dbReference>
<evidence type="ECO:0000313" key="1">
    <source>
        <dbReference type="EMBL" id="CCM77110.1"/>
    </source>
</evidence>
<organism evidence="1 2">
    <name type="scientific">Rhizobium mesoamericanum STM3625</name>
    <dbReference type="NCBI Taxonomy" id="1211777"/>
    <lineage>
        <taxon>Bacteria</taxon>
        <taxon>Pseudomonadati</taxon>
        <taxon>Pseudomonadota</taxon>
        <taxon>Alphaproteobacteria</taxon>
        <taxon>Hyphomicrobiales</taxon>
        <taxon>Rhizobiaceae</taxon>
        <taxon>Rhizobium/Agrobacterium group</taxon>
        <taxon>Rhizobium</taxon>
    </lineage>
</organism>
<name>K0PZ87_9HYPH</name>
<dbReference type="Proteomes" id="UP000009319">
    <property type="component" value="Unassembled WGS sequence"/>
</dbReference>
<gene>
    <name evidence="1" type="ORF">BN77_4158</name>
</gene>
<dbReference type="AlphaFoldDB" id="K0PZ87"/>
<keyword evidence="2" id="KW-1185">Reference proteome</keyword>
<dbReference type="STRING" id="1211777.BN77_4158"/>